<evidence type="ECO:0000313" key="2">
    <source>
        <dbReference type="Proteomes" id="UP000295511"/>
    </source>
</evidence>
<dbReference type="RefSeq" id="WP_133206866.1">
    <property type="nucleotide sequence ID" value="NZ_SMRU01000050.1"/>
</dbReference>
<dbReference type="Proteomes" id="UP000295511">
    <property type="component" value="Unassembled WGS sequence"/>
</dbReference>
<dbReference type="AlphaFoldDB" id="A0A4R5K7Y7"/>
<comment type="caution">
    <text evidence="1">The sequence shown here is derived from an EMBL/GenBank/DDBJ whole genome shotgun (WGS) entry which is preliminary data.</text>
</comment>
<name>A0A4R5K7Y7_9MICC</name>
<evidence type="ECO:0000313" key="1">
    <source>
        <dbReference type="EMBL" id="TDF87696.1"/>
    </source>
</evidence>
<organism evidence="1 2">
    <name type="scientific">Arthrobacter terricola</name>
    <dbReference type="NCBI Taxonomy" id="2547396"/>
    <lineage>
        <taxon>Bacteria</taxon>
        <taxon>Bacillati</taxon>
        <taxon>Actinomycetota</taxon>
        <taxon>Actinomycetes</taxon>
        <taxon>Micrococcales</taxon>
        <taxon>Micrococcaceae</taxon>
        <taxon>Arthrobacter</taxon>
    </lineage>
</organism>
<protein>
    <submittedName>
        <fullName evidence="1">Uncharacterized protein</fullName>
    </submittedName>
</protein>
<keyword evidence="2" id="KW-1185">Reference proteome</keyword>
<accession>A0A4R5K7Y7</accession>
<reference evidence="1 2" key="1">
    <citation type="submission" date="2019-03" db="EMBL/GenBank/DDBJ databases">
        <title>Whole genome sequence of Arthrobacter sp JH1-1.</title>
        <authorList>
            <person name="Trinh H.N."/>
        </authorList>
    </citation>
    <scope>NUCLEOTIDE SEQUENCE [LARGE SCALE GENOMIC DNA]</scope>
    <source>
        <strain evidence="1 2">JH1-1</strain>
    </source>
</reference>
<dbReference type="OrthoDB" id="5122836at2"/>
<proteinExistence type="predicted"/>
<dbReference type="EMBL" id="SMRU01000050">
    <property type="protein sequence ID" value="TDF87696.1"/>
    <property type="molecule type" value="Genomic_DNA"/>
</dbReference>
<sequence>MSSQATEQLEVRVTEAGRLYEVLDDAEAMLRRAATPERYAGILVTRHEPGRYTFELSDAVPFGETREKVLS</sequence>
<gene>
    <name evidence="1" type="ORF">E1809_24550</name>
</gene>